<gene>
    <name evidence="2" type="ORF">PV328_008391</name>
</gene>
<name>A0AA39FJP7_9HYME</name>
<reference evidence="2" key="2">
    <citation type="submission" date="2023-03" db="EMBL/GenBank/DDBJ databases">
        <authorList>
            <person name="Inwood S.N."/>
            <person name="Skelly J.G."/>
            <person name="Guhlin J."/>
            <person name="Harrop T.W.R."/>
            <person name="Goldson S.G."/>
            <person name="Dearden P.K."/>
        </authorList>
    </citation>
    <scope>NUCLEOTIDE SEQUENCE</scope>
    <source>
        <strain evidence="2">Irish</strain>
        <tissue evidence="2">Whole body</tissue>
    </source>
</reference>
<feature type="region of interest" description="Disordered" evidence="1">
    <location>
        <begin position="98"/>
        <end position="142"/>
    </location>
</feature>
<proteinExistence type="predicted"/>
<accession>A0AA39FJP7</accession>
<dbReference type="Proteomes" id="UP001168990">
    <property type="component" value="Unassembled WGS sequence"/>
</dbReference>
<keyword evidence="3" id="KW-1185">Reference proteome</keyword>
<sequence>MFQLVWTSQFTLVCADPEYSVPGPIDIIIGADTYGLIIHPELIKQPNSLFIAQSTIFSWVILGPITETLPLLAVSHHTTVEPSNQQLLEMLQKIWQEEETQSQETNQLCPEDPQCEDHFRNTRQTKKDDKLSEYRSNHQHIK</sequence>
<comment type="caution">
    <text evidence="2">The sequence shown here is derived from an EMBL/GenBank/DDBJ whole genome shotgun (WGS) entry which is preliminary data.</text>
</comment>
<evidence type="ECO:0000313" key="3">
    <source>
        <dbReference type="Proteomes" id="UP001168990"/>
    </source>
</evidence>
<protein>
    <recommendedName>
        <fullName evidence="4">Peptidase aspartic putative domain-containing protein</fullName>
    </recommendedName>
</protein>
<evidence type="ECO:0008006" key="4">
    <source>
        <dbReference type="Google" id="ProtNLM"/>
    </source>
</evidence>
<organism evidence="2 3">
    <name type="scientific">Microctonus aethiopoides</name>
    <dbReference type="NCBI Taxonomy" id="144406"/>
    <lineage>
        <taxon>Eukaryota</taxon>
        <taxon>Metazoa</taxon>
        <taxon>Ecdysozoa</taxon>
        <taxon>Arthropoda</taxon>
        <taxon>Hexapoda</taxon>
        <taxon>Insecta</taxon>
        <taxon>Pterygota</taxon>
        <taxon>Neoptera</taxon>
        <taxon>Endopterygota</taxon>
        <taxon>Hymenoptera</taxon>
        <taxon>Apocrita</taxon>
        <taxon>Ichneumonoidea</taxon>
        <taxon>Braconidae</taxon>
        <taxon>Euphorinae</taxon>
        <taxon>Microctonus</taxon>
    </lineage>
</organism>
<evidence type="ECO:0000256" key="1">
    <source>
        <dbReference type="SAM" id="MobiDB-lite"/>
    </source>
</evidence>
<feature type="compositionally biased region" description="Basic and acidic residues" evidence="1">
    <location>
        <begin position="115"/>
        <end position="136"/>
    </location>
</feature>
<dbReference type="EMBL" id="JAQQBS010000003">
    <property type="protein sequence ID" value="KAK0170554.1"/>
    <property type="molecule type" value="Genomic_DNA"/>
</dbReference>
<dbReference type="AlphaFoldDB" id="A0AA39FJP7"/>
<evidence type="ECO:0000313" key="2">
    <source>
        <dbReference type="EMBL" id="KAK0170554.1"/>
    </source>
</evidence>
<reference evidence="2" key="1">
    <citation type="journal article" date="2023" name="bioRxiv">
        <title>Scaffold-level genome assemblies of two parasitoid biocontrol wasps reveal the parthenogenesis mechanism and an associated novel virus.</title>
        <authorList>
            <person name="Inwood S."/>
            <person name="Skelly J."/>
            <person name="Guhlin J."/>
            <person name="Harrop T."/>
            <person name="Goldson S."/>
            <person name="Dearden P."/>
        </authorList>
    </citation>
    <scope>NUCLEOTIDE SEQUENCE</scope>
    <source>
        <strain evidence="2">Irish</strain>
        <tissue evidence="2">Whole body</tissue>
    </source>
</reference>